<dbReference type="FunFam" id="1.25.40.10:FF:001384">
    <property type="entry name" value="Pentatricopeptide repeat-containing protein mitochondrial"/>
    <property type="match status" value="1"/>
</dbReference>
<dbReference type="OrthoDB" id="1673781at2759"/>
<dbReference type="Gene3D" id="1.25.40.10">
    <property type="entry name" value="Tetratricopeptide repeat domain"/>
    <property type="match status" value="4"/>
</dbReference>
<feature type="repeat" description="PPR" evidence="2">
    <location>
        <begin position="300"/>
        <end position="330"/>
    </location>
</feature>
<protein>
    <recommendedName>
        <fullName evidence="6">Chlororespiratory reduction 4</fullName>
    </recommendedName>
</protein>
<dbReference type="NCBIfam" id="TIGR00756">
    <property type="entry name" value="PPR"/>
    <property type="match status" value="7"/>
</dbReference>
<dbReference type="InterPro" id="IPR046960">
    <property type="entry name" value="PPR_At4g14850-like_plant"/>
</dbReference>
<dbReference type="AlphaFoldDB" id="A0A835RAY5"/>
<dbReference type="PROSITE" id="PS51375">
    <property type="entry name" value="PPR"/>
    <property type="match status" value="5"/>
</dbReference>
<dbReference type="EMBL" id="JADCNL010000004">
    <property type="protein sequence ID" value="KAG0485549.1"/>
    <property type="molecule type" value="Genomic_DNA"/>
</dbReference>
<accession>A0A835RAY5</accession>
<sequence>MLRSRRILPPLLLFSNLFLPYSIPCWDPAVSLTLNHPTLLLLEICKTPHHFRQILAQMMRLHLTDQTFPMSRLLHFSAISFPDLLLDHAIPLFEHFTPSPNLFIFNTMMSALSFSADETVVLYKSMLLFRICPNEQSFLCLLKASDCLLVCKQIHAHVIVTGFDGRVYLQNSLIKVYMKCGKLDLASKVFEVMPLRDAASYNIMISGHSKKDCSMEAFNLFHDMVTSGVDVDGYTMVGLLQLCGGMKVALLGRSIHGWVFRRMSISKPCLILNNALMDMYAKCEKMTSALKLFERMEKKDVISWNIIISGFSSTGAMDMACSYFREMPMRDLVSWNAMIAGLAQMGNWPSLMILFKEMLAHRVKPDRVTNVYLLSAASELGFLDQGRSIHGWLVKLHGNSDAFLGSALIEMYCKCGRTEKGLLVFELIKSKDLTSWTAMITGLAFNGHGMKALDLFAELLEGGLVPNSVTLISVLSACSHSGLVDHGLRVFSDMKQKYGVEPGVQHYGCLVDLLARSGKIVEARDVIRNMPMKPSKSMWGSILSASRDHGDIRHAKEALEKLVELNPEDDGGYVLLSNVYASCGRWSYTDKVREIMARRGIKKTVGWSCVAIDGILHYFVSSDQLHQSWVAIHSTLSGLHKEMDFLAEI</sequence>
<dbReference type="InterPro" id="IPR002885">
    <property type="entry name" value="PPR_rpt"/>
</dbReference>
<dbReference type="GO" id="GO:0009451">
    <property type="term" value="P:RNA modification"/>
    <property type="evidence" value="ECO:0007669"/>
    <property type="project" value="InterPro"/>
</dbReference>
<feature type="signal peptide" evidence="3">
    <location>
        <begin position="1"/>
        <end position="24"/>
    </location>
</feature>
<dbReference type="Proteomes" id="UP000636800">
    <property type="component" value="Unassembled WGS sequence"/>
</dbReference>
<evidence type="ECO:0000256" key="1">
    <source>
        <dbReference type="ARBA" id="ARBA00022737"/>
    </source>
</evidence>
<evidence type="ECO:0000256" key="3">
    <source>
        <dbReference type="SAM" id="SignalP"/>
    </source>
</evidence>
<reference evidence="4 5" key="1">
    <citation type="journal article" date="2020" name="Nat. Food">
        <title>A phased Vanilla planifolia genome enables genetic improvement of flavour and production.</title>
        <authorList>
            <person name="Hasing T."/>
            <person name="Tang H."/>
            <person name="Brym M."/>
            <person name="Khazi F."/>
            <person name="Huang T."/>
            <person name="Chambers A.H."/>
        </authorList>
    </citation>
    <scope>NUCLEOTIDE SEQUENCE [LARGE SCALE GENOMIC DNA]</scope>
    <source>
        <tissue evidence="4">Leaf</tissue>
    </source>
</reference>
<proteinExistence type="predicted"/>
<dbReference type="GO" id="GO:0003723">
    <property type="term" value="F:RNA binding"/>
    <property type="evidence" value="ECO:0007669"/>
    <property type="project" value="InterPro"/>
</dbReference>
<name>A0A835RAY5_VANPL</name>
<feature type="repeat" description="PPR" evidence="2">
    <location>
        <begin position="432"/>
        <end position="466"/>
    </location>
</feature>
<dbReference type="FunFam" id="1.25.40.10:FF:000090">
    <property type="entry name" value="Pentatricopeptide repeat-containing protein, chloroplastic"/>
    <property type="match status" value="1"/>
</dbReference>
<dbReference type="Pfam" id="PF01535">
    <property type="entry name" value="PPR"/>
    <property type="match status" value="5"/>
</dbReference>
<organism evidence="4 5">
    <name type="scientific">Vanilla planifolia</name>
    <name type="common">Vanilla</name>
    <dbReference type="NCBI Taxonomy" id="51239"/>
    <lineage>
        <taxon>Eukaryota</taxon>
        <taxon>Viridiplantae</taxon>
        <taxon>Streptophyta</taxon>
        <taxon>Embryophyta</taxon>
        <taxon>Tracheophyta</taxon>
        <taxon>Spermatophyta</taxon>
        <taxon>Magnoliopsida</taxon>
        <taxon>Liliopsida</taxon>
        <taxon>Asparagales</taxon>
        <taxon>Orchidaceae</taxon>
        <taxon>Vanilloideae</taxon>
        <taxon>Vanilleae</taxon>
        <taxon>Vanilla</taxon>
    </lineage>
</organism>
<dbReference type="InterPro" id="IPR011990">
    <property type="entry name" value="TPR-like_helical_dom_sf"/>
</dbReference>
<dbReference type="Pfam" id="PF13041">
    <property type="entry name" value="PPR_2"/>
    <property type="match status" value="2"/>
</dbReference>
<dbReference type="InterPro" id="IPR046848">
    <property type="entry name" value="E_motif"/>
</dbReference>
<evidence type="ECO:0008006" key="6">
    <source>
        <dbReference type="Google" id="ProtNLM"/>
    </source>
</evidence>
<dbReference type="Pfam" id="PF20431">
    <property type="entry name" value="E_motif"/>
    <property type="match status" value="1"/>
</dbReference>
<keyword evidence="3" id="KW-0732">Signal</keyword>
<feature type="repeat" description="PPR" evidence="2">
    <location>
        <begin position="467"/>
        <end position="502"/>
    </location>
</feature>
<gene>
    <name evidence="4" type="ORF">HPP92_009628</name>
</gene>
<keyword evidence="5" id="KW-1185">Reference proteome</keyword>
<feature type="repeat" description="PPR" evidence="2">
    <location>
        <begin position="197"/>
        <end position="231"/>
    </location>
</feature>
<dbReference type="PANTHER" id="PTHR47926:SF492">
    <property type="entry name" value="DYW DOMAIN-CONTAINING PROTEIN"/>
    <property type="match status" value="1"/>
</dbReference>
<evidence type="ECO:0000313" key="4">
    <source>
        <dbReference type="EMBL" id="KAG0485549.1"/>
    </source>
</evidence>
<feature type="repeat" description="PPR" evidence="2">
    <location>
        <begin position="331"/>
        <end position="365"/>
    </location>
</feature>
<dbReference type="PANTHER" id="PTHR47926">
    <property type="entry name" value="PENTATRICOPEPTIDE REPEAT-CONTAINING PROTEIN"/>
    <property type="match status" value="1"/>
</dbReference>
<feature type="chain" id="PRO_5032394053" description="Chlororespiratory reduction 4" evidence="3">
    <location>
        <begin position="25"/>
        <end position="649"/>
    </location>
</feature>
<comment type="caution">
    <text evidence="4">The sequence shown here is derived from an EMBL/GenBank/DDBJ whole genome shotgun (WGS) entry which is preliminary data.</text>
</comment>
<keyword evidence="1" id="KW-0677">Repeat</keyword>
<evidence type="ECO:0000256" key="2">
    <source>
        <dbReference type="PROSITE-ProRule" id="PRU00708"/>
    </source>
</evidence>
<evidence type="ECO:0000313" key="5">
    <source>
        <dbReference type="Proteomes" id="UP000636800"/>
    </source>
</evidence>